<evidence type="ECO:0000256" key="2">
    <source>
        <dbReference type="SAM" id="SignalP"/>
    </source>
</evidence>
<keyword evidence="5" id="KW-1185">Reference proteome</keyword>
<feature type="chain" id="PRO_5032741051" description="Pherophorin domain-containing protein" evidence="2">
    <location>
        <begin position="22"/>
        <end position="195"/>
    </location>
</feature>
<feature type="compositionally biased region" description="Low complexity" evidence="1">
    <location>
        <begin position="154"/>
        <end position="171"/>
    </location>
</feature>
<reference evidence="4" key="1">
    <citation type="journal article" date="2020" name="bioRxiv">
        <title>Comparative genomics of Chlamydomonas.</title>
        <authorList>
            <person name="Craig R.J."/>
            <person name="Hasan A.R."/>
            <person name="Ness R.W."/>
            <person name="Keightley P.D."/>
        </authorList>
    </citation>
    <scope>NUCLEOTIDE SEQUENCE</scope>
    <source>
        <strain evidence="4">CCAP 11/70</strain>
    </source>
</reference>
<evidence type="ECO:0000256" key="1">
    <source>
        <dbReference type="SAM" id="MobiDB-lite"/>
    </source>
</evidence>
<dbReference type="OrthoDB" id="535973at2759"/>
<feature type="signal peptide" evidence="2">
    <location>
        <begin position="1"/>
        <end position="21"/>
    </location>
</feature>
<dbReference type="InterPro" id="IPR024616">
    <property type="entry name" value="Pherophorin"/>
</dbReference>
<protein>
    <recommendedName>
        <fullName evidence="3">Pherophorin domain-containing protein</fullName>
    </recommendedName>
</protein>
<name>A0A836BV65_9CHLO</name>
<feature type="region of interest" description="Disordered" evidence="1">
    <location>
        <begin position="154"/>
        <end position="195"/>
    </location>
</feature>
<dbReference type="Pfam" id="PF12499">
    <property type="entry name" value="DUF3707"/>
    <property type="match status" value="1"/>
</dbReference>
<organism evidence="4 5">
    <name type="scientific">Edaphochlamys debaryana</name>
    <dbReference type="NCBI Taxonomy" id="47281"/>
    <lineage>
        <taxon>Eukaryota</taxon>
        <taxon>Viridiplantae</taxon>
        <taxon>Chlorophyta</taxon>
        <taxon>core chlorophytes</taxon>
        <taxon>Chlorophyceae</taxon>
        <taxon>CS clade</taxon>
        <taxon>Chlamydomonadales</taxon>
        <taxon>Chlamydomonadales incertae sedis</taxon>
        <taxon>Edaphochlamys</taxon>
    </lineage>
</organism>
<dbReference type="EMBL" id="JAEHOE010000065">
    <property type="protein sequence ID" value="KAG2490120.1"/>
    <property type="molecule type" value="Genomic_DNA"/>
</dbReference>
<dbReference type="Proteomes" id="UP000612055">
    <property type="component" value="Unassembled WGS sequence"/>
</dbReference>
<dbReference type="AlphaFoldDB" id="A0A836BV65"/>
<gene>
    <name evidence="4" type="ORF">HYH03_011426</name>
</gene>
<sequence>MRAPALLALLLGAALAGSAFALETFPPYQCVRDPDQSRFRLDVPYTFANKRVCLTSRVVACNKPKSPCCDRKVDLAKIELDISPLCKFAIKDVTVNGRPALVPTFNSYNDGLNGVMKLTGLNLTVANAEGAQICFSLGGPAAAVSAAAESAAAESAAAQPAAAQPKAAQPKAPEPKAPEPKAAVATAPLASSSQP</sequence>
<evidence type="ECO:0000313" key="5">
    <source>
        <dbReference type="Proteomes" id="UP000612055"/>
    </source>
</evidence>
<keyword evidence="2" id="KW-0732">Signal</keyword>
<evidence type="ECO:0000259" key="3">
    <source>
        <dbReference type="Pfam" id="PF12499"/>
    </source>
</evidence>
<proteinExistence type="predicted"/>
<accession>A0A836BV65</accession>
<feature type="domain" description="Pherophorin" evidence="3">
    <location>
        <begin position="25"/>
        <end position="146"/>
    </location>
</feature>
<evidence type="ECO:0000313" key="4">
    <source>
        <dbReference type="EMBL" id="KAG2490120.1"/>
    </source>
</evidence>
<comment type="caution">
    <text evidence="4">The sequence shown here is derived from an EMBL/GenBank/DDBJ whole genome shotgun (WGS) entry which is preliminary data.</text>
</comment>